<evidence type="ECO:0000256" key="2">
    <source>
        <dbReference type="ARBA" id="ARBA00023015"/>
    </source>
</evidence>
<evidence type="ECO:0000259" key="6">
    <source>
        <dbReference type="PROSITE" id="PS50931"/>
    </source>
</evidence>
<name>A0A5C5VIA0_9BACT</name>
<protein>
    <submittedName>
        <fullName evidence="7">HTH-type transcriptional regulator CysL</fullName>
    </submittedName>
</protein>
<comment type="similarity">
    <text evidence="1">Belongs to the LysR transcriptional regulatory family.</text>
</comment>
<dbReference type="InterPro" id="IPR005119">
    <property type="entry name" value="LysR_subst-bd"/>
</dbReference>
<dbReference type="Pfam" id="PF03466">
    <property type="entry name" value="LysR_substrate"/>
    <property type="match status" value="1"/>
</dbReference>
<dbReference type="PRINTS" id="PR00039">
    <property type="entry name" value="HTHLYSR"/>
</dbReference>
<dbReference type="GO" id="GO:0003700">
    <property type="term" value="F:DNA-binding transcription factor activity"/>
    <property type="evidence" value="ECO:0007669"/>
    <property type="project" value="InterPro"/>
</dbReference>
<dbReference type="Gene3D" id="1.10.10.10">
    <property type="entry name" value="Winged helix-like DNA-binding domain superfamily/Winged helix DNA-binding domain"/>
    <property type="match status" value="1"/>
</dbReference>
<dbReference type="InterPro" id="IPR000847">
    <property type="entry name" value="LysR_HTH_N"/>
</dbReference>
<dbReference type="InterPro" id="IPR036390">
    <property type="entry name" value="WH_DNA-bd_sf"/>
</dbReference>
<keyword evidence="2" id="KW-0805">Transcription regulation</keyword>
<keyword evidence="3" id="KW-0238">DNA-binding</keyword>
<sequence>MQIRSLKVYCDIVQLRSFSKAAEENGVSQSSASQLVHQLEERLGVQLIDRSKRPFTLTPEGSKYYDGCTKLVRRYEDLEHEVRTLHEDVASRLSIASIYSIGLAHMSQFQREFLAKHPKAHIRLDYLHPDDVYDAVESEQSDLGIVSFPERSRRLGVIPWRDESLVLAVAPSHPLAGLSSAPAEALADHEMIAFQRGLKIRDAIDRELAKQRVETRVACEFDNIETIKLAVTIGDGFALLPEPTLAREVAAGTLLKIPLAGFELSRPLGILHRREEQLGQTAERFIELLHSHAAEIDDPASLDGKAGAADSASKRVVTA</sequence>
<dbReference type="EMBL" id="SIHJ01000001">
    <property type="protein sequence ID" value="TWT38288.1"/>
    <property type="molecule type" value="Genomic_DNA"/>
</dbReference>
<dbReference type="PANTHER" id="PTHR30419:SF8">
    <property type="entry name" value="NITROGEN ASSIMILATION TRANSCRIPTIONAL ACTIVATOR-RELATED"/>
    <property type="match status" value="1"/>
</dbReference>
<evidence type="ECO:0000256" key="1">
    <source>
        <dbReference type="ARBA" id="ARBA00009437"/>
    </source>
</evidence>
<comment type="caution">
    <text evidence="7">The sequence shown here is derived from an EMBL/GenBank/DDBJ whole genome shotgun (WGS) entry which is preliminary data.</text>
</comment>
<dbReference type="FunFam" id="1.10.10.10:FF:000001">
    <property type="entry name" value="LysR family transcriptional regulator"/>
    <property type="match status" value="1"/>
</dbReference>
<gene>
    <name evidence="7" type="primary">cysL</name>
    <name evidence="7" type="ORF">KOR34_32570</name>
</gene>
<evidence type="ECO:0000313" key="8">
    <source>
        <dbReference type="Proteomes" id="UP000316714"/>
    </source>
</evidence>
<dbReference type="SUPFAM" id="SSF53850">
    <property type="entry name" value="Periplasmic binding protein-like II"/>
    <property type="match status" value="1"/>
</dbReference>
<dbReference type="CDD" id="cd05466">
    <property type="entry name" value="PBP2_LTTR_substrate"/>
    <property type="match status" value="1"/>
</dbReference>
<dbReference type="SUPFAM" id="SSF46785">
    <property type="entry name" value="Winged helix' DNA-binding domain"/>
    <property type="match status" value="1"/>
</dbReference>
<accession>A0A5C5VIA0</accession>
<dbReference type="RefSeq" id="WP_146565706.1">
    <property type="nucleotide sequence ID" value="NZ_SIHJ01000001.1"/>
</dbReference>
<dbReference type="GO" id="GO:0005829">
    <property type="term" value="C:cytosol"/>
    <property type="evidence" value="ECO:0007669"/>
    <property type="project" value="TreeGrafter"/>
</dbReference>
<organism evidence="7 8">
    <name type="scientific">Posidoniimonas corsicana</name>
    <dbReference type="NCBI Taxonomy" id="1938618"/>
    <lineage>
        <taxon>Bacteria</taxon>
        <taxon>Pseudomonadati</taxon>
        <taxon>Planctomycetota</taxon>
        <taxon>Planctomycetia</taxon>
        <taxon>Pirellulales</taxon>
        <taxon>Lacipirellulaceae</taxon>
        <taxon>Posidoniimonas</taxon>
    </lineage>
</organism>
<evidence type="ECO:0000256" key="3">
    <source>
        <dbReference type="ARBA" id="ARBA00023125"/>
    </source>
</evidence>
<dbReference type="PANTHER" id="PTHR30419">
    <property type="entry name" value="HTH-TYPE TRANSCRIPTIONAL REGULATOR YBHD"/>
    <property type="match status" value="1"/>
</dbReference>
<dbReference type="PROSITE" id="PS50931">
    <property type="entry name" value="HTH_LYSR"/>
    <property type="match status" value="1"/>
</dbReference>
<evidence type="ECO:0000256" key="4">
    <source>
        <dbReference type="ARBA" id="ARBA00023163"/>
    </source>
</evidence>
<dbReference type="GO" id="GO:0003677">
    <property type="term" value="F:DNA binding"/>
    <property type="evidence" value="ECO:0007669"/>
    <property type="project" value="UniProtKB-KW"/>
</dbReference>
<dbReference type="OrthoDB" id="9785745at2"/>
<evidence type="ECO:0000256" key="5">
    <source>
        <dbReference type="SAM" id="MobiDB-lite"/>
    </source>
</evidence>
<dbReference type="Proteomes" id="UP000316714">
    <property type="component" value="Unassembled WGS sequence"/>
</dbReference>
<dbReference type="Gene3D" id="3.40.190.290">
    <property type="match status" value="1"/>
</dbReference>
<keyword evidence="8" id="KW-1185">Reference proteome</keyword>
<evidence type="ECO:0000313" key="7">
    <source>
        <dbReference type="EMBL" id="TWT38288.1"/>
    </source>
</evidence>
<proteinExistence type="inferred from homology"/>
<keyword evidence="4" id="KW-0804">Transcription</keyword>
<dbReference type="InterPro" id="IPR036388">
    <property type="entry name" value="WH-like_DNA-bd_sf"/>
</dbReference>
<feature type="region of interest" description="Disordered" evidence="5">
    <location>
        <begin position="300"/>
        <end position="319"/>
    </location>
</feature>
<feature type="domain" description="HTH lysR-type" evidence="6">
    <location>
        <begin position="1"/>
        <end position="58"/>
    </location>
</feature>
<dbReference type="InterPro" id="IPR050950">
    <property type="entry name" value="HTH-type_LysR_regulators"/>
</dbReference>
<dbReference type="AlphaFoldDB" id="A0A5C5VIA0"/>
<dbReference type="Pfam" id="PF00126">
    <property type="entry name" value="HTH_1"/>
    <property type="match status" value="1"/>
</dbReference>
<reference evidence="7 8" key="1">
    <citation type="submission" date="2019-02" db="EMBL/GenBank/DDBJ databases">
        <title>Deep-cultivation of Planctomycetes and their phenomic and genomic characterization uncovers novel biology.</title>
        <authorList>
            <person name="Wiegand S."/>
            <person name="Jogler M."/>
            <person name="Boedeker C."/>
            <person name="Pinto D."/>
            <person name="Vollmers J."/>
            <person name="Rivas-Marin E."/>
            <person name="Kohn T."/>
            <person name="Peeters S.H."/>
            <person name="Heuer A."/>
            <person name="Rast P."/>
            <person name="Oberbeckmann S."/>
            <person name="Bunk B."/>
            <person name="Jeske O."/>
            <person name="Meyerdierks A."/>
            <person name="Storesund J.E."/>
            <person name="Kallscheuer N."/>
            <person name="Luecker S."/>
            <person name="Lage O.M."/>
            <person name="Pohl T."/>
            <person name="Merkel B.J."/>
            <person name="Hornburger P."/>
            <person name="Mueller R.-W."/>
            <person name="Bruemmer F."/>
            <person name="Labrenz M."/>
            <person name="Spormann A.M."/>
            <person name="Op Den Camp H."/>
            <person name="Overmann J."/>
            <person name="Amann R."/>
            <person name="Jetten M.S.M."/>
            <person name="Mascher T."/>
            <person name="Medema M.H."/>
            <person name="Devos D.P."/>
            <person name="Kaster A.-K."/>
            <person name="Ovreas L."/>
            <person name="Rohde M."/>
            <person name="Galperin M.Y."/>
            <person name="Jogler C."/>
        </authorList>
    </citation>
    <scope>NUCLEOTIDE SEQUENCE [LARGE SCALE GENOMIC DNA]</scope>
    <source>
        <strain evidence="7 8">KOR34</strain>
    </source>
</reference>